<comment type="caution">
    <text evidence="4">The sequence shown here is derived from an EMBL/GenBank/DDBJ whole genome shotgun (WGS) entry which is preliminary data.</text>
</comment>
<dbReference type="EMBL" id="SSTD01007479">
    <property type="protein sequence ID" value="TYK18774.1"/>
    <property type="molecule type" value="Genomic_DNA"/>
</dbReference>
<evidence type="ECO:0000313" key="5">
    <source>
        <dbReference type="Proteomes" id="UP000321947"/>
    </source>
</evidence>
<dbReference type="Gene3D" id="1.25.40.10">
    <property type="entry name" value="Tetratricopeptide repeat domain"/>
    <property type="match status" value="1"/>
</dbReference>
<evidence type="ECO:0000256" key="2">
    <source>
        <dbReference type="ARBA" id="ARBA00022737"/>
    </source>
</evidence>
<reference evidence="4 5" key="1">
    <citation type="submission" date="2019-08" db="EMBL/GenBank/DDBJ databases">
        <title>Draft genome sequences of two oriental melons (Cucumis melo L. var makuwa).</title>
        <authorList>
            <person name="Kwon S.-Y."/>
        </authorList>
    </citation>
    <scope>NUCLEOTIDE SEQUENCE [LARGE SCALE GENOMIC DNA]</scope>
    <source>
        <strain evidence="5">cv. Chang Bougi</strain>
        <tissue evidence="4">Leaf</tissue>
    </source>
</reference>
<keyword evidence="2" id="KW-0677">Repeat</keyword>
<dbReference type="Pfam" id="PF13041">
    <property type="entry name" value="PPR_2"/>
    <property type="match status" value="1"/>
</dbReference>
<dbReference type="InterPro" id="IPR002885">
    <property type="entry name" value="PPR_rpt"/>
</dbReference>
<evidence type="ECO:0000256" key="1">
    <source>
        <dbReference type="ARBA" id="ARBA00007626"/>
    </source>
</evidence>
<dbReference type="AlphaFoldDB" id="A0A5D3D5E4"/>
<feature type="repeat" description="PPR" evidence="3">
    <location>
        <begin position="119"/>
        <end position="153"/>
    </location>
</feature>
<feature type="repeat" description="PPR" evidence="3">
    <location>
        <begin position="154"/>
        <end position="188"/>
    </location>
</feature>
<dbReference type="Proteomes" id="UP000321947">
    <property type="component" value="Unassembled WGS sequence"/>
</dbReference>
<sequence length="294" mass="32831">MMDVDVEKMDGDLILGVGFEKVGTVVGVNGGRIYLRCFWEHLSDCNYVLLNEDQGLFEWMQETGKTNISSYSSYIKFMGRGLNPLKALEMLTGCIRVKHGYAKAMELLKELQDNGLCMDCVLYGTLIAICASHNRLEDAESFFNQMRAEGHSPNMFHYGSLLNAYSINGDYKKADELIEDMKLTGLVPNKLGNYDNKSENRVLWTCLSGMNESGVVKKDGIVGVDWTTLTMTFDMREGTVTLKNDPWLSSVEVLLKMLSQTSTDQDQVLVVGFCGLSIEEQGIEEVDQGEDEAS</sequence>
<accession>A0A5D3D5E4</accession>
<comment type="similarity">
    <text evidence="1">Belongs to the PPR family. P subfamily.</text>
</comment>
<name>A0A5D3D5E4_CUCMM</name>
<dbReference type="PANTHER" id="PTHR47447:SF21">
    <property type="entry name" value="PENTACOTRIPEPTIDE-REPEAT REGION OF PRORP DOMAIN-CONTAINING PROTEIN"/>
    <property type="match status" value="1"/>
</dbReference>
<gene>
    <name evidence="4" type="ORF">E5676_scaffold257G00810</name>
</gene>
<evidence type="ECO:0000313" key="4">
    <source>
        <dbReference type="EMBL" id="TYK18774.1"/>
    </source>
</evidence>
<dbReference type="PROSITE" id="PS51375">
    <property type="entry name" value="PPR"/>
    <property type="match status" value="2"/>
</dbReference>
<organism evidence="4 5">
    <name type="scientific">Cucumis melo var. makuwa</name>
    <name type="common">Oriental melon</name>
    <dbReference type="NCBI Taxonomy" id="1194695"/>
    <lineage>
        <taxon>Eukaryota</taxon>
        <taxon>Viridiplantae</taxon>
        <taxon>Streptophyta</taxon>
        <taxon>Embryophyta</taxon>
        <taxon>Tracheophyta</taxon>
        <taxon>Spermatophyta</taxon>
        <taxon>Magnoliopsida</taxon>
        <taxon>eudicotyledons</taxon>
        <taxon>Gunneridae</taxon>
        <taxon>Pentapetalae</taxon>
        <taxon>rosids</taxon>
        <taxon>fabids</taxon>
        <taxon>Cucurbitales</taxon>
        <taxon>Cucurbitaceae</taxon>
        <taxon>Benincaseae</taxon>
        <taxon>Cucumis</taxon>
    </lineage>
</organism>
<protein>
    <submittedName>
        <fullName evidence="4">Pentatricopeptide repeat-containing protein</fullName>
    </submittedName>
</protein>
<proteinExistence type="inferred from homology"/>
<dbReference type="NCBIfam" id="TIGR00756">
    <property type="entry name" value="PPR"/>
    <property type="match status" value="2"/>
</dbReference>
<dbReference type="PANTHER" id="PTHR47447">
    <property type="entry name" value="OS03G0856100 PROTEIN"/>
    <property type="match status" value="1"/>
</dbReference>
<dbReference type="InterPro" id="IPR011990">
    <property type="entry name" value="TPR-like_helical_dom_sf"/>
</dbReference>
<evidence type="ECO:0000256" key="3">
    <source>
        <dbReference type="PROSITE-ProRule" id="PRU00708"/>
    </source>
</evidence>